<organism evidence="3 4">
    <name type="scientific">Didymodactylos carnosus</name>
    <dbReference type="NCBI Taxonomy" id="1234261"/>
    <lineage>
        <taxon>Eukaryota</taxon>
        <taxon>Metazoa</taxon>
        <taxon>Spiralia</taxon>
        <taxon>Gnathifera</taxon>
        <taxon>Rotifera</taxon>
        <taxon>Eurotatoria</taxon>
        <taxon>Bdelloidea</taxon>
        <taxon>Philodinida</taxon>
        <taxon>Philodinidae</taxon>
        <taxon>Didymodactylos</taxon>
    </lineage>
</organism>
<reference evidence="3" key="1">
    <citation type="submission" date="2021-02" db="EMBL/GenBank/DDBJ databases">
        <authorList>
            <person name="Nowell W R."/>
        </authorList>
    </citation>
    <scope>NUCLEOTIDE SEQUENCE</scope>
</reference>
<dbReference type="PROSITE" id="PS50878">
    <property type="entry name" value="RT_POL"/>
    <property type="match status" value="1"/>
</dbReference>
<accession>A0A8S2STE7</accession>
<sequence length="580" mass="68345">TTANGKITDSKRIVKVLADFYETHFKEPKFDLNNPSHRQSIEIKDQLDYCPNIPVQRITYKEVEDTWKKLQPKKSLESVDTSSFLLKNLPREYMSIITVLFNKCAEEGTFFNASKGAKIICLSKDGLYPEEHRLRSISLLPNIGKWMERIMHQRILKWCEQNNIYVDEQSGFTPGRRLQTRILSLIEELRLTTAANNRPALVIFVDFLSAFDKMWFPSLMKNLIMLDMPLDLVKWIYSWLNGRTMSVYHVDEVSRTIQIFVGAPQGSILAATRFRLHVHFLPKSLVQAINHLFADDLAMVLQGSLDKRFSENIIELENLANKILKQLEKFADDNILPVNVLKTKAMLVHNVVKVRYPKMLYKNVVIEFVKMFKYLGVIICMKLGWGNVIKDRLMKIRKVYAGLRVISKTIPIAEIKMRRIAFLAYALPQFIWLFPLWFYSTEKQQIEIENVFCTGLRIIYNLQGWDDITTYVLTCEFSLKDFLFRYWKKFNKHLNESAKALLYQQTWTAFLIAICPNKTYYRSCGFRRNSKFPNRLAVQARHSQVDWLEFSGVHQRQYAYFKRNNKFLHLFMYKYFIQNP</sequence>
<dbReference type="PANTHER" id="PTHR19446">
    <property type="entry name" value="REVERSE TRANSCRIPTASES"/>
    <property type="match status" value="1"/>
</dbReference>
<dbReference type="InterPro" id="IPR000477">
    <property type="entry name" value="RT_dom"/>
</dbReference>
<dbReference type="Pfam" id="PF00078">
    <property type="entry name" value="RVT_1"/>
    <property type="match status" value="1"/>
</dbReference>
<feature type="non-terminal residue" evidence="3">
    <location>
        <position position="1"/>
    </location>
</feature>
<feature type="domain" description="Reverse transcriptase" evidence="1">
    <location>
        <begin position="103"/>
        <end position="379"/>
    </location>
</feature>
<gene>
    <name evidence="2" type="ORF">OVA965_LOCUS34949</name>
    <name evidence="3" type="ORF">TMI583_LOCUS35900</name>
</gene>
<evidence type="ECO:0000313" key="3">
    <source>
        <dbReference type="EMBL" id="CAF4248197.1"/>
    </source>
</evidence>
<dbReference type="EMBL" id="CAJNOK010029916">
    <property type="protein sequence ID" value="CAF1453813.1"/>
    <property type="molecule type" value="Genomic_DNA"/>
</dbReference>
<evidence type="ECO:0000259" key="1">
    <source>
        <dbReference type="PROSITE" id="PS50878"/>
    </source>
</evidence>
<protein>
    <recommendedName>
        <fullName evidence="1">Reverse transcriptase domain-containing protein</fullName>
    </recommendedName>
</protein>
<proteinExistence type="predicted"/>
<comment type="caution">
    <text evidence="3">The sequence shown here is derived from an EMBL/GenBank/DDBJ whole genome shotgun (WGS) entry which is preliminary data.</text>
</comment>
<evidence type="ECO:0000313" key="2">
    <source>
        <dbReference type="EMBL" id="CAF1453813.1"/>
    </source>
</evidence>
<dbReference type="EMBL" id="CAJOBA010051765">
    <property type="protein sequence ID" value="CAF4248197.1"/>
    <property type="molecule type" value="Genomic_DNA"/>
</dbReference>
<dbReference type="Proteomes" id="UP000682733">
    <property type="component" value="Unassembled WGS sequence"/>
</dbReference>
<dbReference type="Proteomes" id="UP000677228">
    <property type="component" value="Unassembled WGS sequence"/>
</dbReference>
<name>A0A8S2STE7_9BILA</name>
<dbReference type="AlphaFoldDB" id="A0A8S2STE7"/>
<evidence type="ECO:0000313" key="4">
    <source>
        <dbReference type="Proteomes" id="UP000682733"/>
    </source>
</evidence>